<reference evidence="2 3" key="1">
    <citation type="submission" date="2015-02" db="EMBL/GenBank/DDBJ databases">
        <title>Genome Sequencing of Rickettsiales.</title>
        <authorList>
            <person name="Daugherty S.C."/>
            <person name="Su Q."/>
            <person name="Abolude K."/>
            <person name="Beier-Sexton M."/>
            <person name="Carlyon J.A."/>
            <person name="Carter R."/>
            <person name="Day N.P."/>
            <person name="Dumler S.J."/>
            <person name="Dyachenko V."/>
            <person name="Godinez A."/>
            <person name="Kurtti T.J."/>
            <person name="Lichay M."/>
            <person name="Mullins K.E."/>
            <person name="Ott S."/>
            <person name="Pappas-Brown V."/>
            <person name="Paris D.H."/>
            <person name="Patel P."/>
            <person name="Richards A.L."/>
            <person name="Sadzewicz L."/>
            <person name="Sears K."/>
            <person name="Seidman D."/>
            <person name="Sengamalay N."/>
            <person name="Stenos J."/>
            <person name="Tallon L.J."/>
            <person name="Vincent G."/>
            <person name="Fraser C.M."/>
            <person name="Munderloh U."/>
            <person name="Dunning-Hotopp J.C."/>
        </authorList>
    </citation>
    <scope>NUCLEOTIDE SEQUENCE [LARGE SCALE GENOMIC DNA]</scope>
    <source>
        <strain evidence="2 3">Fuller</strain>
    </source>
</reference>
<name>A0A0F3MN55_9RICK</name>
<comment type="caution">
    <text evidence="2">The sequence shown here is derived from an EMBL/GenBank/DDBJ whole genome shotgun (WGS) entry which is preliminary data.</text>
</comment>
<dbReference type="AlphaFoldDB" id="A0A0F3MN55"/>
<dbReference type="STRING" id="1359168.OCHUTO_0175"/>
<dbReference type="RefSeq" id="WP_232296901.1">
    <property type="nucleotide sequence ID" value="NZ_LANP01000003.1"/>
</dbReference>
<gene>
    <name evidence="2" type="primary">virB6-1</name>
    <name evidence="2" type="ORF">OCHUTO_0175</name>
</gene>
<dbReference type="PATRIC" id="fig|1359168.3.peg.762"/>
<evidence type="ECO:0000256" key="1">
    <source>
        <dbReference type="SAM" id="MobiDB-lite"/>
    </source>
</evidence>
<organism evidence="2 3">
    <name type="scientific">Orientia chuto str. Dubai</name>
    <dbReference type="NCBI Taxonomy" id="1359168"/>
    <lineage>
        <taxon>Bacteria</taxon>
        <taxon>Pseudomonadati</taxon>
        <taxon>Pseudomonadota</taxon>
        <taxon>Alphaproteobacteria</taxon>
        <taxon>Rickettsiales</taxon>
        <taxon>Rickettsiaceae</taxon>
        <taxon>Rickettsieae</taxon>
        <taxon>Orientia</taxon>
    </lineage>
</organism>
<sequence>MINNPLFAVINTVKTIANDVISIDSLESEDGKEGQQFDDAVEVHQGLFFKTVRSIFQLVKDLIMALLVACLTLYLIYHLSDSLSQFVASLVSGINLAGMTVNPKQMHDTLGALAKQGASKGQSMKGSNTQSRQGGTLK</sequence>
<dbReference type="Proteomes" id="UP000033616">
    <property type="component" value="Unassembled WGS sequence"/>
</dbReference>
<accession>A0A0F3MN55</accession>
<dbReference type="EMBL" id="LANP01000003">
    <property type="protein sequence ID" value="KJV57160.1"/>
    <property type="molecule type" value="Genomic_DNA"/>
</dbReference>
<feature type="region of interest" description="Disordered" evidence="1">
    <location>
        <begin position="117"/>
        <end position="138"/>
    </location>
</feature>
<feature type="compositionally biased region" description="Polar residues" evidence="1">
    <location>
        <begin position="119"/>
        <end position="138"/>
    </location>
</feature>
<protein>
    <submittedName>
        <fullName evidence="2">Type IV secretion system domain protein</fullName>
    </submittedName>
</protein>
<proteinExistence type="predicted"/>
<evidence type="ECO:0000313" key="3">
    <source>
        <dbReference type="Proteomes" id="UP000033616"/>
    </source>
</evidence>
<keyword evidence="3" id="KW-1185">Reference proteome</keyword>
<evidence type="ECO:0000313" key="2">
    <source>
        <dbReference type="EMBL" id="KJV57160.1"/>
    </source>
</evidence>